<evidence type="ECO:0000313" key="5">
    <source>
        <dbReference type="Proteomes" id="UP000294772"/>
    </source>
</evidence>
<evidence type="ECO:0000313" key="3">
    <source>
        <dbReference type="EMBL" id="TCP09929.1"/>
    </source>
</evidence>
<evidence type="ECO:0000313" key="4">
    <source>
        <dbReference type="Proteomes" id="UP000239406"/>
    </source>
</evidence>
<reference evidence="2 4" key="1">
    <citation type="submission" date="2018-02" db="EMBL/GenBank/DDBJ databases">
        <title>Reclassifiation of [Polyangium] brachysporum DSM 7029 as Guopingzhaonella breviflexa gen. nov., sp. nov., a member of the family Comamonadaceae.</title>
        <authorList>
            <person name="Tang B."/>
        </authorList>
    </citation>
    <scope>NUCLEOTIDE SEQUENCE [LARGE SCALE GENOMIC DNA]</scope>
    <source>
        <strain evidence="2 4">DSM 15344</strain>
    </source>
</reference>
<name>A0A2S5T6T6_9BURK</name>
<feature type="transmembrane region" description="Helical" evidence="1">
    <location>
        <begin position="45"/>
        <end position="65"/>
    </location>
</feature>
<organism evidence="2 4">
    <name type="scientific">Caldimonas thermodepolymerans</name>
    <dbReference type="NCBI Taxonomy" id="215580"/>
    <lineage>
        <taxon>Bacteria</taxon>
        <taxon>Pseudomonadati</taxon>
        <taxon>Pseudomonadota</taxon>
        <taxon>Betaproteobacteria</taxon>
        <taxon>Burkholderiales</taxon>
        <taxon>Sphaerotilaceae</taxon>
        <taxon>Caldimonas</taxon>
    </lineage>
</organism>
<accession>A0A2S5T6T6</accession>
<protein>
    <recommendedName>
        <fullName evidence="6">VIT family protein</fullName>
    </recommendedName>
</protein>
<dbReference type="EMBL" id="SLXF01000001">
    <property type="protein sequence ID" value="TCP09929.1"/>
    <property type="molecule type" value="Genomic_DNA"/>
</dbReference>
<evidence type="ECO:0000313" key="2">
    <source>
        <dbReference type="EMBL" id="PPE70714.1"/>
    </source>
</evidence>
<keyword evidence="1" id="KW-1133">Transmembrane helix</keyword>
<sequence>MHGSDLHDVGRKANAVSRLAGLLFGIARDERRPRRRHWLDRAQRAGEIACGLLVTILFTGTFAIAGGPASTTAKGALAAALAWSGVCAVVFLRRNLAAREARQRLRQQLLGATSPDAFVDELRHELPPSLVEQVSPHDLHRMRARVRDTEQEELGLAGELQAAGAVLLIVLAGLLPAVLPLWWAADGLHLAYGIAIAELFVLGGFLGHHAGLRPVLLGLCLAAAGALLAGIGWLLQP</sequence>
<dbReference type="RefSeq" id="WP_104356804.1">
    <property type="nucleotide sequence ID" value="NZ_CALFFA010000021.1"/>
</dbReference>
<keyword evidence="4" id="KW-1185">Reference proteome</keyword>
<dbReference type="Proteomes" id="UP000294772">
    <property type="component" value="Unassembled WGS sequence"/>
</dbReference>
<dbReference type="Proteomes" id="UP000239406">
    <property type="component" value="Unassembled WGS sequence"/>
</dbReference>
<evidence type="ECO:0008006" key="6">
    <source>
        <dbReference type="Google" id="ProtNLM"/>
    </source>
</evidence>
<feature type="transmembrane region" description="Helical" evidence="1">
    <location>
        <begin position="162"/>
        <end position="183"/>
    </location>
</feature>
<reference evidence="3 5" key="2">
    <citation type="submission" date="2019-03" db="EMBL/GenBank/DDBJ databases">
        <title>Genomic Encyclopedia of Type Strains, Phase IV (KMG-IV): sequencing the most valuable type-strain genomes for metagenomic binning, comparative biology and taxonomic classification.</title>
        <authorList>
            <person name="Goeker M."/>
        </authorList>
    </citation>
    <scope>NUCLEOTIDE SEQUENCE [LARGE SCALE GENOMIC DNA]</scope>
    <source>
        <strain evidence="3 5">DSM 15264</strain>
    </source>
</reference>
<dbReference type="AlphaFoldDB" id="A0A2S5T6T6"/>
<feature type="transmembrane region" description="Helical" evidence="1">
    <location>
        <begin position="77"/>
        <end position="96"/>
    </location>
</feature>
<keyword evidence="1" id="KW-0812">Transmembrane</keyword>
<proteinExistence type="predicted"/>
<comment type="caution">
    <text evidence="2">The sequence shown here is derived from an EMBL/GenBank/DDBJ whole genome shotgun (WGS) entry which is preliminary data.</text>
</comment>
<keyword evidence="1" id="KW-0472">Membrane</keyword>
<evidence type="ECO:0000256" key="1">
    <source>
        <dbReference type="SAM" id="Phobius"/>
    </source>
</evidence>
<feature type="transmembrane region" description="Helical" evidence="1">
    <location>
        <begin position="215"/>
        <end position="235"/>
    </location>
</feature>
<dbReference type="EMBL" id="PSNY01000005">
    <property type="protein sequence ID" value="PPE70714.1"/>
    <property type="molecule type" value="Genomic_DNA"/>
</dbReference>
<feature type="transmembrane region" description="Helical" evidence="1">
    <location>
        <begin position="189"/>
        <end position="208"/>
    </location>
</feature>
<gene>
    <name evidence="2" type="ORF">C1702_06110</name>
    <name evidence="3" type="ORF">EV676_101512</name>
</gene>